<accession>A0ACB5RRV6</accession>
<keyword evidence="2" id="KW-1185">Reference proteome</keyword>
<name>A0ACB5RRV6_9PEZI</name>
<reference evidence="1" key="1">
    <citation type="submission" date="2024-09" db="EMBL/GenBank/DDBJ databases">
        <title>Draft Genome Sequences of Neofusicoccum parvum.</title>
        <authorList>
            <person name="Ashida A."/>
            <person name="Camagna M."/>
            <person name="Tanaka A."/>
            <person name="Takemoto D."/>
        </authorList>
    </citation>
    <scope>NUCLEOTIDE SEQUENCE</scope>
    <source>
        <strain evidence="1">PPO83</strain>
    </source>
</reference>
<evidence type="ECO:0000313" key="1">
    <source>
        <dbReference type="EMBL" id="GME23252.1"/>
    </source>
</evidence>
<dbReference type="Proteomes" id="UP001165186">
    <property type="component" value="Unassembled WGS sequence"/>
</dbReference>
<proteinExistence type="predicted"/>
<protein>
    <submittedName>
        <fullName evidence="1">SNF2-related protein</fullName>
    </submittedName>
</protein>
<evidence type="ECO:0000313" key="2">
    <source>
        <dbReference type="Proteomes" id="UP001165186"/>
    </source>
</evidence>
<gene>
    <name evidence="1" type="primary">g5742</name>
    <name evidence="1" type="ORF">NpPPO83_00005742</name>
</gene>
<comment type="caution">
    <text evidence="1">The sequence shown here is derived from an EMBL/GenBank/DDBJ whole genome shotgun (WGS) entry which is preliminary data.</text>
</comment>
<dbReference type="EMBL" id="BSXG01000006">
    <property type="protein sequence ID" value="GME23252.1"/>
    <property type="molecule type" value="Genomic_DNA"/>
</dbReference>
<sequence length="156" mass="16826">MSSLAPNASAEEVQDEIAFTIILLETLDPDSDSYWQDKVTREAELADLQSRLDALQRNMAGPSYTNGQSTRPSLFQPNGSYQQFNEPASLYPPTGTRKRPRTLEDTLAADHANKSSRTTPSPSATTPGTSSSNDSFPELFETWPPQAQAGGSSGTG</sequence>
<organism evidence="1 2">
    <name type="scientific">Neofusicoccum parvum</name>
    <dbReference type="NCBI Taxonomy" id="310453"/>
    <lineage>
        <taxon>Eukaryota</taxon>
        <taxon>Fungi</taxon>
        <taxon>Dikarya</taxon>
        <taxon>Ascomycota</taxon>
        <taxon>Pezizomycotina</taxon>
        <taxon>Dothideomycetes</taxon>
        <taxon>Dothideomycetes incertae sedis</taxon>
        <taxon>Botryosphaeriales</taxon>
        <taxon>Botryosphaeriaceae</taxon>
        <taxon>Neofusicoccum</taxon>
    </lineage>
</organism>